<accession>A0A164L3N4</accession>
<reference evidence="1 2" key="1">
    <citation type="submission" date="2015-09" db="EMBL/GenBank/DDBJ databases">
        <title>Bacillus cereus food isolates.</title>
        <authorList>
            <person name="Boekhorst J."/>
        </authorList>
    </citation>
    <scope>NUCLEOTIDE SEQUENCE [LARGE SCALE GENOMIC DNA]</scope>
    <source>
        <strain evidence="1 2">B4088</strain>
    </source>
</reference>
<proteinExistence type="predicted"/>
<protein>
    <submittedName>
        <fullName evidence="1">Uncharacterized protein</fullName>
    </submittedName>
</protein>
<dbReference type="PATRIC" id="fig|1396.535.peg.761"/>
<organism evidence="1 2">
    <name type="scientific">Bacillus cereus</name>
    <dbReference type="NCBI Taxonomy" id="1396"/>
    <lineage>
        <taxon>Bacteria</taxon>
        <taxon>Bacillati</taxon>
        <taxon>Bacillota</taxon>
        <taxon>Bacilli</taxon>
        <taxon>Bacillales</taxon>
        <taxon>Bacillaceae</taxon>
        <taxon>Bacillus</taxon>
        <taxon>Bacillus cereus group</taxon>
    </lineage>
</organism>
<sequence>MTNKTKLNDMVQAIEEKGIKLVRYGDKSSFVTTDEKIEIEIVSKDKKFRLNHIIEVSNDEYVLHTKLKAKYKKTWGNVESKTFATPEGVLNKMFNCVISGHCWYNGLYTLDLFDKTLEDALKSFMENVESNIDEEEFEHLNASAELDENEITIEYTDSNGKRMTEYVEFDDEIVVDEETGERYVICWLPNSEVFGLIDLSIDTWNK</sequence>
<dbReference type="EMBL" id="LJKE01000108">
    <property type="protein sequence ID" value="KZD54564.1"/>
    <property type="molecule type" value="Genomic_DNA"/>
</dbReference>
<dbReference type="AlphaFoldDB" id="A0A164L3N4"/>
<evidence type="ECO:0000313" key="2">
    <source>
        <dbReference type="Proteomes" id="UP000076482"/>
    </source>
</evidence>
<dbReference type="RefSeq" id="WP_063263129.1">
    <property type="nucleotide sequence ID" value="NZ_LJKE01000108.1"/>
</dbReference>
<evidence type="ECO:0000313" key="1">
    <source>
        <dbReference type="EMBL" id="KZD54564.1"/>
    </source>
</evidence>
<comment type="caution">
    <text evidence="1">The sequence shown here is derived from an EMBL/GenBank/DDBJ whole genome shotgun (WGS) entry which is preliminary data.</text>
</comment>
<gene>
    <name evidence="1" type="ORF">B4088_5667</name>
</gene>
<dbReference type="Proteomes" id="UP000076482">
    <property type="component" value="Unassembled WGS sequence"/>
</dbReference>
<name>A0A164L3N4_BACCE</name>